<reference evidence="1" key="1">
    <citation type="submission" date="2024-07" db="EMBL/GenBank/DDBJ databases">
        <title>Metagenome and Metagenome-Assembled Genomes of Archaea from a hot spring from the geothermal field of Los Azufres, Mexico.</title>
        <authorList>
            <person name="Marin-Paredes R."/>
            <person name="Martinez-Romero E."/>
            <person name="Servin-Garciduenas L.E."/>
        </authorList>
    </citation>
    <scope>NUCLEOTIDE SEQUENCE</scope>
</reference>
<keyword evidence="1" id="KW-0489">Methyltransferase</keyword>
<dbReference type="EMBL" id="JZWT02000012">
    <property type="protein sequence ID" value="MFB6490660.1"/>
    <property type="molecule type" value="Genomic_DNA"/>
</dbReference>
<accession>A0ACC6V203</accession>
<organism evidence="1 2">
    <name type="scientific">Thermoproteus sp. AZ2</name>
    <dbReference type="NCBI Taxonomy" id="1609232"/>
    <lineage>
        <taxon>Archaea</taxon>
        <taxon>Thermoproteota</taxon>
        <taxon>Thermoprotei</taxon>
        <taxon>Thermoproteales</taxon>
        <taxon>Thermoproteaceae</taxon>
        <taxon>Thermoproteus</taxon>
    </lineage>
</organism>
<keyword evidence="1" id="KW-0808">Transferase</keyword>
<sequence length="221" mass="24399">MILVLAEASLELVPQEIAGHPAVLADARRRGKRPGELLLDRARHHRAMASLPNAHKRGRPDIVHQVLLAYQFSLLNLKGLGRLYIHTIADYVIEVDPATRPPKNYYNFVGLMEQLLLAGRVPPRGRPLMSARRIGLRRLLESLGREWVVLHEEGRRVDPLELGKTLAGSVVVVGGFPHGDFDNKWLLAEAAGVYKIGDMPLDAAQAVYRAVALAELALGLL</sequence>
<evidence type="ECO:0000313" key="1">
    <source>
        <dbReference type="EMBL" id="MFB6490660.1"/>
    </source>
</evidence>
<dbReference type="Proteomes" id="UP000033636">
    <property type="component" value="Unassembled WGS sequence"/>
</dbReference>
<comment type="caution">
    <text evidence="1">The sequence shown here is derived from an EMBL/GenBank/DDBJ whole genome shotgun (WGS) entry which is preliminary data.</text>
</comment>
<evidence type="ECO:0000313" key="2">
    <source>
        <dbReference type="Proteomes" id="UP000033636"/>
    </source>
</evidence>
<gene>
    <name evidence="1" type="ORF">TU35_005340</name>
</gene>
<name>A0ACC6V203_9CREN</name>
<proteinExistence type="predicted"/>
<protein>
    <submittedName>
        <fullName evidence="1">16S rRNA methyltransferase</fullName>
    </submittedName>
</protein>